<dbReference type="Gene3D" id="3.30.160.250">
    <property type="match status" value="1"/>
</dbReference>
<gene>
    <name evidence="1" type="ORF">A3D77_01285</name>
</gene>
<evidence type="ECO:0008006" key="3">
    <source>
        <dbReference type="Google" id="ProtNLM"/>
    </source>
</evidence>
<evidence type="ECO:0000313" key="1">
    <source>
        <dbReference type="EMBL" id="OGG15643.1"/>
    </source>
</evidence>
<evidence type="ECO:0000313" key="2">
    <source>
        <dbReference type="Proteomes" id="UP000176923"/>
    </source>
</evidence>
<comment type="caution">
    <text evidence="1">The sequence shown here is derived from an EMBL/GenBank/DDBJ whole genome shotgun (WGS) entry which is preliminary data.</text>
</comment>
<sequence length="81" mass="9498">MRNKINQILSSNLHALLWREERWYVNECIELQLASQGKTKPEALKNLEEAIELYLEDEKVVPPKGYSDIELHNLSDMHSYA</sequence>
<name>A0A1F5ZTE5_9BACT</name>
<protein>
    <recommendedName>
        <fullName evidence="3">HicB-like antitoxin of toxin-antitoxin system domain-containing protein</fullName>
    </recommendedName>
</protein>
<dbReference type="InterPro" id="IPR055811">
    <property type="entry name" value="DUF7387"/>
</dbReference>
<dbReference type="InterPro" id="IPR035069">
    <property type="entry name" value="TTHA1013/TTHA0281-like"/>
</dbReference>
<dbReference type="AlphaFoldDB" id="A0A1F5ZTE5"/>
<proteinExistence type="predicted"/>
<organism evidence="1 2">
    <name type="scientific">Candidatus Gottesmanbacteria bacterium RIFCSPHIGHO2_02_FULL_39_11</name>
    <dbReference type="NCBI Taxonomy" id="1798382"/>
    <lineage>
        <taxon>Bacteria</taxon>
        <taxon>Candidatus Gottesmaniibacteriota</taxon>
    </lineage>
</organism>
<dbReference type="EMBL" id="MFJL01000019">
    <property type="protein sequence ID" value="OGG15643.1"/>
    <property type="molecule type" value="Genomic_DNA"/>
</dbReference>
<dbReference type="Pfam" id="PF24113">
    <property type="entry name" value="DUF7387"/>
    <property type="match status" value="1"/>
</dbReference>
<dbReference type="SUPFAM" id="SSF143100">
    <property type="entry name" value="TTHA1013/TTHA0281-like"/>
    <property type="match status" value="1"/>
</dbReference>
<dbReference type="Proteomes" id="UP000176923">
    <property type="component" value="Unassembled WGS sequence"/>
</dbReference>
<accession>A0A1F5ZTE5</accession>
<dbReference type="STRING" id="1798382.A3D77_01285"/>
<reference evidence="1 2" key="1">
    <citation type="journal article" date="2016" name="Nat. Commun.">
        <title>Thousands of microbial genomes shed light on interconnected biogeochemical processes in an aquifer system.</title>
        <authorList>
            <person name="Anantharaman K."/>
            <person name="Brown C.T."/>
            <person name="Hug L.A."/>
            <person name="Sharon I."/>
            <person name="Castelle C.J."/>
            <person name="Probst A.J."/>
            <person name="Thomas B.C."/>
            <person name="Singh A."/>
            <person name="Wilkins M.J."/>
            <person name="Karaoz U."/>
            <person name="Brodie E.L."/>
            <person name="Williams K.H."/>
            <person name="Hubbard S.S."/>
            <person name="Banfield J.F."/>
        </authorList>
    </citation>
    <scope>NUCLEOTIDE SEQUENCE [LARGE SCALE GENOMIC DNA]</scope>
</reference>